<evidence type="ECO:0000313" key="3">
    <source>
        <dbReference type="WBParaSite" id="ECPE_0001574201-mRNA-1"/>
    </source>
</evidence>
<accession>A0A183B917</accession>
<reference evidence="3" key="1">
    <citation type="submission" date="2016-06" db="UniProtKB">
        <authorList>
            <consortium name="WormBaseParasite"/>
        </authorList>
    </citation>
    <scope>IDENTIFICATION</scope>
</reference>
<dbReference type="WBParaSite" id="ECPE_0001574201-mRNA-1">
    <property type="protein sequence ID" value="ECPE_0001574201-mRNA-1"/>
    <property type="gene ID" value="ECPE_0001574201"/>
</dbReference>
<sequence>MPESTEPLAQARLNADISLLRGVPARRFVPGEGTQAQELRVMAAFRLGAKREGGAPRPLKV</sequence>
<keyword evidence="2" id="KW-1185">Reference proteome</keyword>
<evidence type="ECO:0000313" key="2">
    <source>
        <dbReference type="Proteomes" id="UP000272942"/>
    </source>
</evidence>
<organism evidence="3">
    <name type="scientific">Echinostoma caproni</name>
    <dbReference type="NCBI Taxonomy" id="27848"/>
    <lineage>
        <taxon>Eukaryota</taxon>
        <taxon>Metazoa</taxon>
        <taxon>Spiralia</taxon>
        <taxon>Lophotrochozoa</taxon>
        <taxon>Platyhelminthes</taxon>
        <taxon>Trematoda</taxon>
        <taxon>Digenea</taxon>
        <taxon>Plagiorchiida</taxon>
        <taxon>Echinostomata</taxon>
        <taxon>Echinostomatoidea</taxon>
        <taxon>Echinostomatidae</taxon>
        <taxon>Echinostoma</taxon>
    </lineage>
</organism>
<dbReference type="Proteomes" id="UP000272942">
    <property type="component" value="Unassembled WGS sequence"/>
</dbReference>
<reference evidence="1 2" key="2">
    <citation type="submission" date="2018-11" db="EMBL/GenBank/DDBJ databases">
        <authorList>
            <consortium name="Pathogen Informatics"/>
        </authorList>
    </citation>
    <scope>NUCLEOTIDE SEQUENCE [LARGE SCALE GENOMIC DNA]</scope>
    <source>
        <strain evidence="1 2">Egypt</strain>
    </source>
</reference>
<evidence type="ECO:0000313" key="1">
    <source>
        <dbReference type="EMBL" id="VDP92974.1"/>
    </source>
</evidence>
<protein>
    <submittedName>
        <fullName evidence="3">Protein-L-isoaspartate O-methyltransferase</fullName>
    </submittedName>
</protein>
<proteinExistence type="predicted"/>
<gene>
    <name evidence="1" type="ORF">ECPE_LOCUS15702</name>
</gene>
<dbReference type="AlphaFoldDB" id="A0A183B917"/>
<dbReference type="EMBL" id="UZAN01061498">
    <property type="protein sequence ID" value="VDP92974.1"/>
    <property type="molecule type" value="Genomic_DNA"/>
</dbReference>
<name>A0A183B917_9TREM</name>